<dbReference type="AlphaFoldDB" id="C5MD95"/>
<dbReference type="InterPro" id="IPR026749">
    <property type="entry name" value="Tmem135"/>
</dbReference>
<dbReference type="eggNOG" id="ENOG502R1F4">
    <property type="taxonomic scope" value="Eukaryota"/>
</dbReference>
<name>C5MD95_CANTT</name>
<evidence type="ECO:0000256" key="1">
    <source>
        <dbReference type="SAM" id="Phobius"/>
    </source>
</evidence>
<keyword evidence="1" id="KW-0472">Membrane</keyword>
<dbReference type="RefSeq" id="XP_002549899.1">
    <property type="nucleotide sequence ID" value="XM_002549853.1"/>
</dbReference>
<sequence>MYLSLTHNLFIMSPLYATALKNSTRRKQVINYILNHVAKPSLKAFIYAYLYLVLPKAIGRIVSAVRKNKYDKIFPRIKKTMLNALHPRKFPMFSAALVAGINILEPLIYGLLKKNKIARTPTSKLFISTLVSALISAAITFPVYQQHVLGYGRYNSLDLTLLVATRAMDTALSSYLSKVVPQGVANFGDPLLFIASCTCIMFCWFFYPEKLPPSYHKWITSAANMDIEFWEVLRLVRQKKLIYGQHGPYEDFLGPYFEKHGRDPRRGNTIVTQPIECEAVHAFTTKSCELHALWRFWRGFKFALGVYAPLNLLMLIFPSKTNKTVRLIRVLKSSIRSSCFLGTYIGLYWYAVCLARTRLFPKLFPNIPRARFDDTICAASGAVMCGFSSFIETPQRRKELALFVAPRGLGTLVPSEPTKRNLIIESFVFSVSLAVLLAYSKNNSMSVRGIFGKGLKQVFNI</sequence>
<organism evidence="2 3">
    <name type="scientific">Candida tropicalis (strain ATCC MYA-3404 / T1)</name>
    <name type="common">Yeast</name>
    <dbReference type="NCBI Taxonomy" id="294747"/>
    <lineage>
        <taxon>Eukaryota</taxon>
        <taxon>Fungi</taxon>
        <taxon>Dikarya</taxon>
        <taxon>Ascomycota</taxon>
        <taxon>Saccharomycotina</taxon>
        <taxon>Pichiomycetes</taxon>
        <taxon>Debaryomycetaceae</taxon>
        <taxon>Candida/Lodderomyces clade</taxon>
        <taxon>Candida</taxon>
    </lineage>
</organism>
<evidence type="ECO:0008006" key="4">
    <source>
        <dbReference type="Google" id="ProtNLM"/>
    </source>
</evidence>
<protein>
    <recommendedName>
        <fullName evidence="4">Transmembrane protein 135 N-terminal domain-containing protein</fullName>
    </recommendedName>
</protein>
<feature type="transmembrane region" description="Helical" evidence="1">
    <location>
        <begin position="124"/>
        <end position="144"/>
    </location>
</feature>
<evidence type="ECO:0000313" key="3">
    <source>
        <dbReference type="Proteomes" id="UP000002037"/>
    </source>
</evidence>
<dbReference type="PANTHER" id="PTHR12459">
    <property type="entry name" value="TRANSMEMBRANE PROTEIN 135-RELATED"/>
    <property type="match status" value="1"/>
</dbReference>
<feature type="transmembrane region" description="Helical" evidence="1">
    <location>
        <begin position="187"/>
        <end position="207"/>
    </location>
</feature>
<dbReference type="Proteomes" id="UP000002037">
    <property type="component" value="Unassembled WGS sequence"/>
</dbReference>
<keyword evidence="3" id="KW-1185">Reference proteome</keyword>
<dbReference type="PANTHER" id="PTHR12459:SF15">
    <property type="entry name" value="TRANSMEMBRANE PROTEIN 135"/>
    <property type="match status" value="1"/>
</dbReference>
<dbReference type="GeneID" id="8299466"/>
<dbReference type="EMBL" id="GG692399">
    <property type="protein sequence ID" value="EER32525.1"/>
    <property type="molecule type" value="Genomic_DNA"/>
</dbReference>
<gene>
    <name evidence="2" type="ORF">CTRG_04196</name>
</gene>
<feature type="transmembrane region" description="Helical" evidence="1">
    <location>
        <begin position="338"/>
        <end position="359"/>
    </location>
</feature>
<accession>C5MD95</accession>
<dbReference type="OrthoDB" id="4021778at2759"/>
<keyword evidence="1" id="KW-1133">Transmembrane helix</keyword>
<evidence type="ECO:0000313" key="2">
    <source>
        <dbReference type="EMBL" id="EER32525.1"/>
    </source>
</evidence>
<proteinExistence type="predicted"/>
<reference evidence="2 3" key="1">
    <citation type="journal article" date="2009" name="Nature">
        <title>Evolution of pathogenicity and sexual reproduction in eight Candida genomes.</title>
        <authorList>
            <person name="Butler G."/>
            <person name="Rasmussen M.D."/>
            <person name="Lin M.F."/>
            <person name="Santos M.A."/>
            <person name="Sakthikumar S."/>
            <person name="Munro C.A."/>
            <person name="Rheinbay E."/>
            <person name="Grabherr M."/>
            <person name="Forche A."/>
            <person name="Reedy J.L."/>
            <person name="Agrafioti I."/>
            <person name="Arnaud M.B."/>
            <person name="Bates S."/>
            <person name="Brown A.J."/>
            <person name="Brunke S."/>
            <person name="Costanzo M.C."/>
            <person name="Fitzpatrick D.A."/>
            <person name="de Groot P.W."/>
            <person name="Harris D."/>
            <person name="Hoyer L.L."/>
            <person name="Hube B."/>
            <person name="Klis F.M."/>
            <person name="Kodira C."/>
            <person name="Lennard N."/>
            <person name="Logue M.E."/>
            <person name="Martin R."/>
            <person name="Neiman A.M."/>
            <person name="Nikolaou E."/>
            <person name="Quail M.A."/>
            <person name="Quinn J."/>
            <person name="Santos M.C."/>
            <person name="Schmitzberger F.F."/>
            <person name="Sherlock G."/>
            <person name="Shah P."/>
            <person name="Silverstein K.A."/>
            <person name="Skrzypek M.S."/>
            <person name="Soll D."/>
            <person name="Staggs R."/>
            <person name="Stansfield I."/>
            <person name="Stumpf M.P."/>
            <person name="Sudbery P.E."/>
            <person name="Srikantha T."/>
            <person name="Zeng Q."/>
            <person name="Berman J."/>
            <person name="Berriman M."/>
            <person name="Heitman J."/>
            <person name="Gow N.A."/>
            <person name="Lorenz M.C."/>
            <person name="Birren B.W."/>
            <person name="Kellis M."/>
            <person name="Cuomo C.A."/>
        </authorList>
    </citation>
    <scope>NUCLEOTIDE SEQUENCE [LARGE SCALE GENOMIC DNA]</scope>
    <source>
        <strain evidence="3">ATCC MYA-3404 / T1</strain>
    </source>
</reference>
<feature type="transmembrane region" description="Helical" evidence="1">
    <location>
        <begin position="299"/>
        <end position="317"/>
    </location>
</feature>
<dbReference type="HOGENOM" id="CLU_012946_0_0_1"/>
<keyword evidence="1" id="KW-0812">Transmembrane</keyword>
<dbReference type="VEuPathDB" id="FungiDB:CTRG_04196"/>
<feature type="transmembrane region" description="Helical" evidence="1">
    <location>
        <begin position="90"/>
        <end position="112"/>
    </location>
</feature>
<dbReference type="KEGG" id="ctp:CTRG_04196"/>